<dbReference type="Pfam" id="PF03596">
    <property type="entry name" value="Cad"/>
    <property type="match status" value="1"/>
</dbReference>
<accession>A0A0R2JNR5</accession>
<sequence>MIEIIITSIIAYFSTNLDYILLLVLLLGTYRRPRLILIGDLIGTSVLIILPMIIAKLLGEVPKMWLIGLLGIFPIFFGIKALFPNKTPAINETEPNLNSSLKIIFNTTILTITGCGADNIAVYIPIFIHKTNLELLVSYMIMMLMALSFFAGSIAIGHNKKIEQLLNRYGHYLAAVIYLYLGISDLVQNGTISHFIG</sequence>
<comment type="caution">
    <text evidence="2">The sequence shown here is derived from an EMBL/GenBank/DDBJ whole genome shotgun (WGS) entry which is preliminary data.</text>
</comment>
<keyword evidence="1" id="KW-1133">Transmembrane helix</keyword>
<gene>
    <name evidence="2" type="ORF">IV52_GL001072</name>
</gene>
<organism evidence="2 3">
    <name type="scientific">Fructilactobacillus lindneri DSM 20690 = JCM 11027</name>
    <dbReference type="NCBI Taxonomy" id="1122148"/>
    <lineage>
        <taxon>Bacteria</taxon>
        <taxon>Bacillati</taxon>
        <taxon>Bacillota</taxon>
        <taxon>Bacilli</taxon>
        <taxon>Lactobacillales</taxon>
        <taxon>Lactobacillaceae</taxon>
        <taxon>Fructilactobacillus</taxon>
    </lineage>
</organism>
<feature type="transmembrane region" description="Helical" evidence="1">
    <location>
        <begin position="35"/>
        <end position="58"/>
    </location>
</feature>
<keyword evidence="3" id="KW-1185">Reference proteome</keyword>
<dbReference type="PATRIC" id="fig|1122148.6.peg.1098"/>
<reference evidence="2 3" key="1">
    <citation type="journal article" date="2015" name="Genome Announc.">
        <title>Expanding the biotechnology potential of lactobacilli through comparative genomics of 213 strains and associated genera.</title>
        <authorList>
            <person name="Sun Z."/>
            <person name="Harris H.M."/>
            <person name="McCann A."/>
            <person name="Guo C."/>
            <person name="Argimon S."/>
            <person name="Zhang W."/>
            <person name="Yang X."/>
            <person name="Jeffery I.B."/>
            <person name="Cooney J.C."/>
            <person name="Kagawa T.F."/>
            <person name="Liu W."/>
            <person name="Song Y."/>
            <person name="Salvetti E."/>
            <person name="Wrobel A."/>
            <person name="Rasinkangas P."/>
            <person name="Parkhill J."/>
            <person name="Rea M.C."/>
            <person name="O'Sullivan O."/>
            <person name="Ritari J."/>
            <person name="Douillard F.P."/>
            <person name="Paul Ross R."/>
            <person name="Yang R."/>
            <person name="Briner A.E."/>
            <person name="Felis G.E."/>
            <person name="de Vos W.M."/>
            <person name="Barrangou R."/>
            <person name="Klaenhammer T.R."/>
            <person name="Caufield P.W."/>
            <person name="Cui Y."/>
            <person name="Zhang H."/>
            <person name="O'Toole P.W."/>
        </authorList>
    </citation>
    <scope>NUCLEOTIDE SEQUENCE [LARGE SCALE GENOMIC DNA]</scope>
    <source>
        <strain evidence="2 3">DSM 20690</strain>
    </source>
</reference>
<evidence type="ECO:0000313" key="2">
    <source>
        <dbReference type="EMBL" id="KRN78793.1"/>
    </source>
</evidence>
<dbReference type="RefSeq" id="WP_056997721.1">
    <property type="nucleotide sequence ID" value="NZ_FUXS01000002.1"/>
</dbReference>
<keyword evidence="1" id="KW-0472">Membrane</keyword>
<protein>
    <recommendedName>
        <fullName evidence="4">Permease, cadmium resistance protein</fullName>
    </recommendedName>
</protein>
<dbReference type="Proteomes" id="UP000051565">
    <property type="component" value="Unassembled WGS sequence"/>
</dbReference>
<feature type="transmembrane region" description="Helical" evidence="1">
    <location>
        <begin position="64"/>
        <end position="83"/>
    </location>
</feature>
<dbReference type="OrthoDB" id="7995400at2"/>
<evidence type="ECO:0008006" key="4">
    <source>
        <dbReference type="Google" id="ProtNLM"/>
    </source>
</evidence>
<feature type="transmembrane region" description="Helical" evidence="1">
    <location>
        <begin position="103"/>
        <end position="124"/>
    </location>
</feature>
<evidence type="ECO:0000313" key="3">
    <source>
        <dbReference type="Proteomes" id="UP000051565"/>
    </source>
</evidence>
<proteinExistence type="predicted"/>
<feature type="transmembrane region" description="Helical" evidence="1">
    <location>
        <begin position="136"/>
        <end position="157"/>
    </location>
</feature>
<dbReference type="AlphaFoldDB" id="A0A0R2JNR5"/>
<keyword evidence="1" id="KW-0812">Transmembrane</keyword>
<dbReference type="InterPro" id="IPR004676">
    <property type="entry name" value="Cd-R_transporter"/>
</dbReference>
<name>A0A0R2JNR5_9LACO</name>
<feature type="transmembrane region" description="Helical" evidence="1">
    <location>
        <begin position="6"/>
        <end position="28"/>
    </location>
</feature>
<feature type="transmembrane region" description="Helical" evidence="1">
    <location>
        <begin position="169"/>
        <end position="187"/>
    </location>
</feature>
<dbReference type="EMBL" id="JQBT01000033">
    <property type="protein sequence ID" value="KRN78793.1"/>
    <property type="molecule type" value="Genomic_DNA"/>
</dbReference>
<dbReference type="GeneID" id="61249803"/>
<dbReference type="STRING" id="53444.AYR59_02795"/>
<evidence type="ECO:0000256" key="1">
    <source>
        <dbReference type="SAM" id="Phobius"/>
    </source>
</evidence>